<evidence type="ECO:0000256" key="5">
    <source>
        <dbReference type="ARBA" id="ARBA00022982"/>
    </source>
</evidence>
<accession>A0A327SZK5</accession>
<keyword evidence="5" id="KW-0249">Electron transport</keyword>
<dbReference type="InterPro" id="IPR009051">
    <property type="entry name" value="Helical_ferredxn"/>
</dbReference>
<dbReference type="GO" id="GO:0006089">
    <property type="term" value="P:lactate metabolic process"/>
    <property type="evidence" value="ECO:0007669"/>
    <property type="project" value="InterPro"/>
</dbReference>
<dbReference type="RefSeq" id="WP_111632891.1">
    <property type="nucleotide sequence ID" value="NZ_QLLR01000003.1"/>
</dbReference>
<dbReference type="OrthoDB" id="9782337at2"/>
<dbReference type="InterPro" id="IPR024569">
    <property type="entry name" value="LutB_C"/>
</dbReference>
<dbReference type="InterPro" id="IPR017896">
    <property type="entry name" value="4Fe4S_Fe-S-bd"/>
</dbReference>
<evidence type="ECO:0000256" key="2">
    <source>
        <dbReference type="ARBA" id="ARBA00022485"/>
    </source>
</evidence>
<dbReference type="InterPro" id="IPR037171">
    <property type="entry name" value="NagB/RpiA_transferase-like"/>
</dbReference>
<dbReference type="STRING" id="188932.AY601_4331"/>
<evidence type="ECO:0000256" key="6">
    <source>
        <dbReference type="ARBA" id="ARBA00023004"/>
    </source>
</evidence>
<dbReference type="SUPFAM" id="SSF100950">
    <property type="entry name" value="NagB/RpiA/CoA transferase-like"/>
    <property type="match status" value="1"/>
</dbReference>
<gene>
    <name evidence="9" type="ORF">LY11_01312</name>
</gene>
<dbReference type="Pfam" id="PF02589">
    <property type="entry name" value="LUD_dom"/>
    <property type="match status" value="1"/>
</dbReference>
<protein>
    <submittedName>
        <fullName evidence="9">L-lactate dehydrogenase complex protein LldF</fullName>
    </submittedName>
</protein>
<dbReference type="InterPro" id="IPR024185">
    <property type="entry name" value="FTHF_cligase-like_sf"/>
</dbReference>
<evidence type="ECO:0000313" key="9">
    <source>
        <dbReference type="EMBL" id="RAJ34419.1"/>
    </source>
</evidence>
<dbReference type="InterPro" id="IPR003741">
    <property type="entry name" value="LUD_dom"/>
</dbReference>
<evidence type="ECO:0000256" key="1">
    <source>
        <dbReference type="ARBA" id="ARBA00022448"/>
    </source>
</evidence>
<dbReference type="Gene3D" id="3.40.50.10420">
    <property type="entry name" value="NagB/RpiA/CoA transferase-like"/>
    <property type="match status" value="1"/>
</dbReference>
<dbReference type="Pfam" id="PF11870">
    <property type="entry name" value="LutB_C"/>
    <property type="match status" value="1"/>
</dbReference>
<dbReference type="InterPro" id="IPR004452">
    <property type="entry name" value="LutB/LldF"/>
</dbReference>
<organism evidence="9 10">
    <name type="scientific">Pedobacter cryoconitis</name>
    <dbReference type="NCBI Taxonomy" id="188932"/>
    <lineage>
        <taxon>Bacteria</taxon>
        <taxon>Pseudomonadati</taxon>
        <taxon>Bacteroidota</taxon>
        <taxon>Sphingobacteriia</taxon>
        <taxon>Sphingobacteriales</taxon>
        <taxon>Sphingobacteriaceae</taxon>
        <taxon>Pedobacter</taxon>
    </lineage>
</organism>
<keyword evidence="3" id="KW-0479">Metal-binding</keyword>
<dbReference type="Pfam" id="PF13183">
    <property type="entry name" value="Fer4_8"/>
    <property type="match status" value="1"/>
</dbReference>
<proteinExistence type="predicted"/>
<evidence type="ECO:0000313" key="10">
    <source>
        <dbReference type="Proteomes" id="UP000249754"/>
    </source>
</evidence>
<keyword evidence="1" id="KW-0813">Transport</keyword>
<dbReference type="InterPro" id="IPR017900">
    <property type="entry name" value="4Fe4S_Fe_S_CS"/>
</dbReference>
<keyword evidence="7" id="KW-0411">Iron-sulfur</keyword>
<reference evidence="9 10" key="1">
    <citation type="submission" date="2018-06" db="EMBL/GenBank/DDBJ databases">
        <title>Genomic Encyclopedia of Archaeal and Bacterial Type Strains, Phase II (KMG-II): from individual species to whole genera.</title>
        <authorList>
            <person name="Goeker M."/>
        </authorList>
    </citation>
    <scope>NUCLEOTIDE SEQUENCE [LARGE SCALE GENOMIC DNA]</scope>
    <source>
        <strain evidence="9 10">DSM 14825</strain>
    </source>
</reference>
<dbReference type="Proteomes" id="UP000249754">
    <property type="component" value="Unassembled WGS sequence"/>
</dbReference>
<dbReference type="GO" id="GO:0051539">
    <property type="term" value="F:4 iron, 4 sulfur cluster binding"/>
    <property type="evidence" value="ECO:0007669"/>
    <property type="project" value="UniProtKB-KW"/>
</dbReference>
<dbReference type="PANTHER" id="PTHR47153:SF2">
    <property type="entry name" value="LACTATE UTILIZATION PROTEIN B"/>
    <property type="match status" value="1"/>
</dbReference>
<evidence type="ECO:0000256" key="4">
    <source>
        <dbReference type="ARBA" id="ARBA00022737"/>
    </source>
</evidence>
<comment type="caution">
    <text evidence="9">The sequence shown here is derived from an EMBL/GenBank/DDBJ whole genome shotgun (WGS) entry which is preliminary data.</text>
</comment>
<dbReference type="PROSITE" id="PS51379">
    <property type="entry name" value="4FE4S_FER_2"/>
    <property type="match status" value="1"/>
</dbReference>
<dbReference type="PANTHER" id="PTHR47153">
    <property type="entry name" value="LACTATE UTILIZATION PROTEIN B"/>
    <property type="match status" value="1"/>
</dbReference>
<evidence type="ECO:0000256" key="7">
    <source>
        <dbReference type="ARBA" id="ARBA00023014"/>
    </source>
</evidence>
<keyword evidence="6" id="KW-0408">Iron</keyword>
<keyword evidence="2" id="KW-0004">4Fe-4S</keyword>
<dbReference type="AlphaFoldDB" id="A0A327SZK5"/>
<sequence length="457" mass="51565">MSAPTKTHPELSAVFNKDEERVNWHDETLWWIRQKRDKSANSIPEWEVLREKASQIKSNALSNLAGYLVSFEEKAKANGIIVHWAADAQEHNQIVHQILQKHGIRQLVKSKSMLTEECHLNEYLEKQGLEVIDSDLGERIVQLAKEPPSHIVLPCIHKKKEEIGDLFHQYLGVAAGTSDPQILTEAARVHLRETFLTRKAALTGVNFAIAETGEFVVCTNEGNADMGAHLADVHIACMGIEKIIPKRKHLGVFLRLLARSATGQPITTYSSHFKKPRAGQEMHLVLVDNGRTIQMGREDFRASLKCIRCGACMNTCPVYRRSGGHSYHNAISGPIGAILAPNLDREKYADLPFASTLCGSCTNVCPVKIDIHQQLYKWRQVIVQEGYATSAKKMSMKIMNYTLSSPGVYRTAGKAGRWVLKYIPFAVNNHFNPWYKQRDMPEVPKESFGEWYKKNVK</sequence>
<keyword evidence="4" id="KW-0677">Repeat</keyword>
<dbReference type="PROSITE" id="PS00198">
    <property type="entry name" value="4FE4S_FER_1"/>
    <property type="match status" value="1"/>
</dbReference>
<dbReference type="Gene3D" id="1.10.1060.10">
    <property type="entry name" value="Alpha-helical ferredoxin"/>
    <property type="match status" value="1"/>
</dbReference>
<name>A0A327SZK5_9SPHI</name>
<dbReference type="EMBL" id="QLLR01000003">
    <property type="protein sequence ID" value="RAJ34419.1"/>
    <property type="molecule type" value="Genomic_DNA"/>
</dbReference>
<dbReference type="SUPFAM" id="SSF46548">
    <property type="entry name" value="alpha-helical ferredoxin"/>
    <property type="match status" value="1"/>
</dbReference>
<evidence type="ECO:0000259" key="8">
    <source>
        <dbReference type="PROSITE" id="PS51379"/>
    </source>
</evidence>
<feature type="domain" description="4Fe-4S ferredoxin-type" evidence="8">
    <location>
        <begin position="296"/>
        <end position="326"/>
    </location>
</feature>
<dbReference type="GO" id="GO:0046872">
    <property type="term" value="F:metal ion binding"/>
    <property type="evidence" value="ECO:0007669"/>
    <property type="project" value="UniProtKB-KW"/>
</dbReference>
<evidence type="ECO:0000256" key="3">
    <source>
        <dbReference type="ARBA" id="ARBA00022723"/>
    </source>
</evidence>